<accession>A0A0M4CZ91</accession>
<dbReference type="RefSeq" id="WP_053551945.1">
    <property type="nucleotide sequence ID" value="NZ_CP010802.1"/>
</dbReference>
<dbReference type="OrthoDB" id="9801841at2"/>
<dbReference type="PATRIC" id="fig|1603606.3.peg.3504"/>
<dbReference type="AlphaFoldDB" id="A0A0M4CZ91"/>
<dbReference type="EMBL" id="CP010802">
    <property type="protein sequence ID" value="ALC17978.1"/>
    <property type="molecule type" value="Genomic_DNA"/>
</dbReference>
<dbReference type="Pfam" id="PF09867">
    <property type="entry name" value="TagF_N"/>
    <property type="match status" value="1"/>
</dbReference>
<evidence type="ECO:0000313" key="2">
    <source>
        <dbReference type="Proteomes" id="UP000057158"/>
    </source>
</evidence>
<dbReference type="InterPro" id="IPR017748">
    <property type="entry name" value="TagF"/>
</dbReference>
<reference evidence="1 2" key="1">
    <citation type="submission" date="2015-07" db="EMBL/GenBank/DDBJ databases">
        <title>Isolation and Genomic Characterization of a Novel Halophilic Metal-Reducing Deltaproteobacterium from the Deep Subsurface.</title>
        <authorList>
            <person name="Badalamenti J.P."/>
            <person name="Summers Z.M."/>
            <person name="Gralnick J.A."/>
            <person name="Bond D.R."/>
        </authorList>
    </citation>
    <scope>NUCLEOTIDE SEQUENCE [LARGE SCALE GENOMIC DNA]</scope>
    <source>
        <strain evidence="1 2">WTL</strain>
    </source>
</reference>
<gene>
    <name evidence="1" type="ORF">DSOUD_3258</name>
</gene>
<dbReference type="STRING" id="1603606.DSOUD_3258"/>
<dbReference type="Gene3D" id="3.40.1730.10">
    <property type="entry name" value="pa0076 domain"/>
    <property type="match status" value="1"/>
</dbReference>
<evidence type="ECO:0000313" key="1">
    <source>
        <dbReference type="EMBL" id="ALC17978.1"/>
    </source>
</evidence>
<keyword evidence="2" id="KW-1185">Reference proteome</keyword>
<dbReference type="Proteomes" id="UP000057158">
    <property type="component" value="Chromosome"/>
</dbReference>
<dbReference type="KEGG" id="des:DSOUD_3258"/>
<organism evidence="1 2">
    <name type="scientific">Desulfuromonas soudanensis</name>
    <dbReference type="NCBI Taxonomy" id="1603606"/>
    <lineage>
        <taxon>Bacteria</taxon>
        <taxon>Pseudomonadati</taxon>
        <taxon>Thermodesulfobacteriota</taxon>
        <taxon>Desulfuromonadia</taxon>
        <taxon>Desulfuromonadales</taxon>
        <taxon>Desulfuromonadaceae</taxon>
        <taxon>Desulfuromonas</taxon>
    </lineage>
</organism>
<dbReference type="NCBIfam" id="TIGR03373">
    <property type="entry name" value="VI_minor_4"/>
    <property type="match status" value="1"/>
</dbReference>
<sequence length="339" mass="38821">MFGLFSKAIKHQPRAVAGDQLGCFGKMPIHSEFIRHNVKSREAVALDAWIQEGIGFIIRKHGSSWPETYRTFPGCHFVMVGGEEERTVIGTLIPSQDRSGRHYPFILFTVAEDPIFRRMQAVPPAVYDEFFLKAQELCEERWKNEGVPLLVSRVEGLYRRQGELSRRLLLEQQIEILKNVELGLLWRTALPDLAPENRQMLFATLVQTLRTVTRRTPLRTSWGVRLPLPGEGNPRPFVIFWMQLIESILEDRNLRAHYFWRASSCAAPASLTVFFRPIPGSYLLHLIDPALNDGSIFDVVAEMSRGEGKENLDLRRLLADDRVSLLDVLYRLGRREVAG</sequence>
<dbReference type="InterPro" id="IPR038225">
    <property type="entry name" value="TagF_sf"/>
</dbReference>
<protein>
    <submittedName>
        <fullName evidence="1">Type VI secretion system protein</fullName>
    </submittedName>
</protein>
<name>A0A0M4CZ91_9BACT</name>
<proteinExistence type="predicted"/>